<gene>
    <name evidence="3" type="ORF">T265_13961</name>
</gene>
<proteinExistence type="predicted"/>
<dbReference type="Proteomes" id="UP000054324">
    <property type="component" value="Unassembled WGS sequence"/>
</dbReference>
<dbReference type="EMBL" id="KL596742">
    <property type="protein sequence ID" value="KER26660.1"/>
    <property type="molecule type" value="Genomic_DNA"/>
</dbReference>
<dbReference type="AlphaFoldDB" id="A0A074ZTH7"/>
<name>A0A074ZTH7_OPIVI</name>
<feature type="region of interest" description="Disordered" evidence="2">
    <location>
        <begin position="340"/>
        <end position="365"/>
    </location>
</feature>
<keyword evidence="1" id="KW-0175">Coiled coil</keyword>
<organism evidence="3 4">
    <name type="scientific">Opisthorchis viverrini</name>
    <name type="common">Southeast Asian liver fluke</name>
    <dbReference type="NCBI Taxonomy" id="6198"/>
    <lineage>
        <taxon>Eukaryota</taxon>
        <taxon>Metazoa</taxon>
        <taxon>Spiralia</taxon>
        <taxon>Lophotrochozoa</taxon>
        <taxon>Platyhelminthes</taxon>
        <taxon>Trematoda</taxon>
        <taxon>Digenea</taxon>
        <taxon>Opisthorchiida</taxon>
        <taxon>Opisthorchiata</taxon>
        <taxon>Opisthorchiidae</taxon>
        <taxon>Opisthorchis</taxon>
    </lineage>
</organism>
<keyword evidence="4" id="KW-1185">Reference proteome</keyword>
<dbReference type="KEGG" id="ovi:T265_13961"/>
<protein>
    <submittedName>
        <fullName evidence="3">Uncharacterized protein</fullName>
    </submittedName>
</protein>
<evidence type="ECO:0000313" key="4">
    <source>
        <dbReference type="Proteomes" id="UP000054324"/>
    </source>
</evidence>
<reference evidence="3 4" key="1">
    <citation type="submission" date="2013-11" db="EMBL/GenBank/DDBJ databases">
        <title>Opisthorchis viverrini - life in the bile duct.</title>
        <authorList>
            <person name="Young N.D."/>
            <person name="Nagarajan N."/>
            <person name="Lin S.J."/>
            <person name="Korhonen P.K."/>
            <person name="Jex A.R."/>
            <person name="Hall R.S."/>
            <person name="Safavi-Hemami H."/>
            <person name="Kaewkong W."/>
            <person name="Bertrand D."/>
            <person name="Gao S."/>
            <person name="Seet Q."/>
            <person name="Wongkham S."/>
            <person name="Teh B.T."/>
            <person name="Wongkham C."/>
            <person name="Intapan P.M."/>
            <person name="Maleewong W."/>
            <person name="Yang X."/>
            <person name="Hu M."/>
            <person name="Wang Z."/>
            <person name="Hofmann A."/>
            <person name="Sternberg P.W."/>
            <person name="Tan P."/>
            <person name="Wang J."/>
            <person name="Gasser R.B."/>
        </authorList>
    </citation>
    <scope>NUCLEOTIDE SEQUENCE [LARGE SCALE GENOMIC DNA]</scope>
</reference>
<feature type="coiled-coil region" evidence="1">
    <location>
        <begin position="218"/>
        <end position="259"/>
    </location>
</feature>
<dbReference type="STRING" id="6198.A0A074ZTH7"/>
<evidence type="ECO:0000256" key="2">
    <source>
        <dbReference type="SAM" id="MobiDB-lite"/>
    </source>
</evidence>
<accession>A0A074ZTH7</accession>
<dbReference type="OrthoDB" id="6253163at2759"/>
<dbReference type="CTD" id="20328128"/>
<dbReference type="RefSeq" id="XP_009169626.1">
    <property type="nucleotide sequence ID" value="XM_009171362.1"/>
</dbReference>
<dbReference type="GeneID" id="20328128"/>
<feature type="non-terminal residue" evidence="3">
    <location>
        <position position="930"/>
    </location>
</feature>
<feature type="region of interest" description="Disordered" evidence="2">
    <location>
        <begin position="152"/>
        <end position="171"/>
    </location>
</feature>
<evidence type="ECO:0000313" key="3">
    <source>
        <dbReference type="EMBL" id="KER26660.1"/>
    </source>
</evidence>
<evidence type="ECO:0000256" key="1">
    <source>
        <dbReference type="SAM" id="Coils"/>
    </source>
</evidence>
<feature type="compositionally biased region" description="Polar residues" evidence="2">
    <location>
        <begin position="348"/>
        <end position="363"/>
    </location>
</feature>
<sequence>MDVCSCEVVSIREYISEVAETTEVIEGPLLSPVVDRFTSIYELRMKLTNRLEGGGSSWLAHQKCYRFCLLQLWSDTQNLRQRDLTTNRTRKTTELLSHSSDSSMRLCSFHALHKVKRLLPLSVNWKVANLSAYSLVRHSFSDHDVVQKEEETYQFEAKPRPISPPQYADTTESPLYWRTSTQPKGHDLRRPSSRKIKVYSKPVNFSNNWNESDCTDRKIVLEGRVSELEAQNQSLEKSVEVLKSKLEAAENEIQAAKLDLTEFVPRKLFLEQADELATEKERALQLKLKCGELESARLSLDKELSMACAQFEAKRQCYKKRIQNLEEELGERIAGVSELKNPSPVLPSLTSVTPRTQNSQDQNSFHEKLEPRRVEMNMWSGKHLKGANMRDVPDQRQGYQQDMEMKLDGTEELLLKFPVDTNDGEEVPSEENESRVQYTNGDQENISHLDYANGNTNGEDELDGAEIKKVTWFTNVESQRKIIQLQTKIAQLGQRSDASAKTKLVQTDPCENGLNETQRTFELPHWEREFPLEDTETLSDYKPTGLPSTRICTPSSDGGDKLYELTNVTEIRRWKWDSSTTMTSCASYQQNTLSLWRPLQQRTKTASGRAILHWHLTAICTTYKVAENSSIAHERFRPSWGSSIRRTPRVSVNLMFYLKPNCTKLEKYSEFSQYPLTRRPRPKTSLPPNYRGQPDVQLQAERNALVHFVADTIAAVVDANNDECSQIAKHLGLQPICTRLPTSILSVRDRNCHLRPGAQTSPFYLSFMRDIAWQNWTAVLAESLAGLSASCYMVLKKVELQTEELLRSSKHLADTRSLIAGQIQLMQDLQKQARKSRMNRMPQSKNVSSVCVVCIDDSLSHLNHCKNFSRKEIYLGCQFKGFSQAKEDFWIKIHKSVTQTHRKLTNRLFQRYELTNYMVIITCRLVTKVT</sequence>